<organism evidence="11">
    <name type="scientific">Calcidiscus leptoporus</name>
    <dbReference type="NCBI Taxonomy" id="127549"/>
    <lineage>
        <taxon>Eukaryota</taxon>
        <taxon>Haptista</taxon>
        <taxon>Haptophyta</taxon>
        <taxon>Prymnesiophyceae</taxon>
        <taxon>Coccolithales</taxon>
        <taxon>Calcidiscaceae</taxon>
        <taxon>Calcidiscus</taxon>
    </lineage>
</organism>
<comment type="subunit">
    <text evidence="10">Component of the proteasome complex.</text>
</comment>
<name>A0A7S0J0L1_9EUKA</name>
<dbReference type="InterPro" id="IPR001353">
    <property type="entry name" value="Proteasome_sua/b"/>
</dbReference>
<accession>A0A7S0J0L1</accession>
<protein>
    <recommendedName>
        <fullName evidence="10">Proteasome subunit beta</fullName>
    </recommendedName>
</protein>
<evidence type="ECO:0000256" key="4">
    <source>
        <dbReference type="ARBA" id="ARBA00022698"/>
    </source>
</evidence>
<dbReference type="InterPro" id="IPR023333">
    <property type="entry name" value="Proteasome_suB-type"/>
</dbReference>
<dbReference type="InterPro" id="IPR016050">
    <property type="entry name" value="Proteasome_bsu_CS"/>
</dbReference>
<dbReference type="InterPro" id="IPR029055">
    <property type="entry name" value="Ntn_hydrolases_N"/>
</dbReference>
<dbReference type="PROSITE" id="PS51476">
    <property type="entry name" value="PROTEASOME_BETA_2"/>
    <property type="match status" value="1"/>
</dbReference>
<dbReference type="EMBL" id="HBER01024717">
    <property type="protein sequence ID" value="CAD8537138.1"/>
    <property type="molecule type" value="Transcribed_RNA"/>
</dbReference>
<dbReference type="GO" id="GO:0004298">
    <property type="term" value="F:threonine-type endopeptidase activity"/>
    <property type="evidence" value="ECO:0007669"/>
    <property type="project" value="UniProtKB-KW"/>
</dbReference>
<dbReference type="SUPFAM" id="SSF56235">
    <property type="entry name" value="N-terminal nucleophile aminohydrolases (Ntn hydrolases)"/>
    <property type="match status" value="1"/>
</dbReference>
<evidence type="ECO:0000256" key="7">
    <source>
        <dbReference type="ARBA" id="ARBA00023145"/>
    </source>
</evidence>
<dbReference type="Pfam" id="PF00227">
    <property type="entry name" value="Proteasome"/>
    <property type="match status" value="1"/>
</dbReference>
<keyword evidence="8 10" id="KW-0539">Nucleus</keyword>
<sequence length="229" mass="24592">MEAAYDSRAAPVGLASAESLDFLSQPVDTGTTIMAVSYEGGVILGADSRVSTGVYISNRCSDKIAPVDERIYCCRSGSAADTQAVSDYVRYFLDQHRMEYGRPPKVATAASFFQRMCYANKDMLMAGMICAGWDSSKGGQVYALPIGGAVLERPYATGGSGSTYIYGFCDAHYKPGMTKEQCEQFITNAICHAMARDCSSGGVIRLVIIDEAGVERKFISGNKLPFGPL</sequence>
<proteinExistence type="inferred from homology"/>
<evidence type="ECO:0000256" key="3">
    <source>
        <dbReference type="ARBA" id="ARBA00022670"/>
    </source>
</evidence>
<dbReference type="GO" id="GO:0019774">
    <property type="term" value="C:proteasome core complex, beta-subunit complex"/>
    <property type="evidence" value="ECO:0007669"/>
    <property type="project" value="UniProtKB-ARBA"/>
</dbReference>
<dbReference type="GO" id="GO:0005737">
    <property type="term" value="C:cytoplasm"/>
    <property type="evidence" value="ECO:0007669"/>
    <property type="project" value="UniProtKB-SubCell"/>
</dbReference>
<dbReference type="PROSITE" id="PS00854">
    <property type="entry name" value="PROTEASOME_BETA_1"/>
    <property type="match status" value="1"/>
</dbReference>
<evidence type="ECO:0000256" key="1">
    <source>
        <dbReference type="ARBA" id="ARBA00001198"/>
    </source>
</evidence>
<keyword evidence="4" id="KW-0888">Threonine protease</keyword>
<dbReference type="InterPro" id="IPR000243">
    <property type="entry name" value="Pept_T1A_subB"/>
</dbReference>
<reference evidence="11" key="1">
    <citation type="submission" date="2021-01" db="EMBL/GenBank/DDBJ databases">
        <authorList>
            <person name="Corre E."/>
            <person name="Pelletier E."/>
            <person name="Niang G."/>
            <person name="Scheremetjew M."/>
            <person name="Finn R."/>
            <person name="Kale V."/>
            <person name="Holt S."/>
            <person name="Cochrane G."/>
            <person name="Meng A."/>
            <person name="Brown T."/>
            <person name="Cohen L."/>
        </authorList>
    </citation>
    <scope>NUCLEOTIDE SEQUENCE</scope>
    <source>
        <strain evidence="11">RCC1130</strain>
    </source>
</reference>
<evidence type="ECO:0000256" key="2">
    <source>
        <dbReference type="ARBA" id="ARBA00022490"/>
    </source>
</evidence>
<dbReference type="PANTHER" id="PTHR32194:SF0">
    <property type="entry name" value="ATP-DEPENDENT PROTEASE SUBUNIT HSLV"/>
    <property type="match status" value="1"/>
</dbReference>
<evidence type="ECO:0000256" key="5">
    <source>
        <dbReference type="ARBA" id="ARBA00022801"/>
    </source>
</evidence>
<evidence type="ECO:0000256" key="10">
    <source>
        <dbReference type="RuleBase" id="RU004203"/>
    </source>
</evidence>
<keyword evidence="7" id="KW-0865">Zymogen</keyword>
<evidence type="ECO:0000256" key="8">
    <source>
        <dbReference type="ARBA" id="ARBA00023242"/>
    </source>
</evidence>
<evidence type="ECO:0000313" key="11">
    <source>
        <dbReference type="EMBL" id="CAD8537138.1"/>
    </source>
</evidence>
<keyword evidence="3" id="KW-0645">Protease</keyword>
<evidence type="ECO:0000256" key="9">
    <source>
        <dbReference type="PIRSR" id="PIRSR600243-1"/>
    </source>
</evidence>
<keyword evidence="2 10" id="KW-0963">Cytoplasm</keyword>
<keyword evidence="6 10" id="KW-0647">Proteasome</keyword>
<dbReference type="PRINTS" id="PR00141">
    <property type="entry name" value="PROTEASOME"/>
</dbReference>
<dbReference type="Gene3D" id="3.60.20.10">
    <property type="entry name" value="Glutamine Phosphoribosylpyrophosphate, subunit 1, domain 1"/>
    <property type="match status" value="1"/>
</dbReference>
<gene>
    <name evidence="11" type="ORF">CLEP1334_LOCUS12420</name>
</gene>
<comment type="subcellular location">
    <subcellularLocation>
        <location evidence="10">Cytoplasm</location>
    </subcellularLocation>
    <subcellularLocation>
        <location evidence="10">Nucleus</location>
    </subcellularLocation>
</comment>
<dbReference type="GO" id="GO:0051603">
    <property type="term" value="P:proteolysis involved in protein catabolic process"/>
    <property type="evidence" value="ECO:0007669"/>
    <property type="project" value="InterPro"/>
</dbReference>
<keyword evidence="5" id="KW-0378">Hydrolase</keyword>
<comment type="similarity">
    <text evidence="10">Belongs to the peptidase T1B family.</text>
</comment>
<comment type="function">
    <text evidence="10">Component of the proteasome, a multicatalytic proteinase complex which is characterized by its ability to cleave peptides with Arg, Phe, Tyr, Leu, and Glu adjacent to the leaving group at neutral or slightly basic pH. The proteasome has an ATP-dependent proteolytic activity.</text>
</comment>
<dbReference type="PANTHER" id="PTHR32194">
    <property type="entry name" value="METALLOPROTEASE TLDD"/>
    <property type="match status" value="1"/>
</dbReference>
<dbReference type="CDD" id="cd03762">
    <property type="entry name" value="proteasome_beta_type_6"/>
    <property type="match status" value="1"/>
</dbReference>
<comment type="catalytic activity">
    <reaction evidence="1">
        <text>Cleavage of peptide bonds with very broad specificity.</text>
        <dbReference type="EC" id="3.4.25.1"/>
    </reaction>
</comment>
<evidence type="ECO:0000256" key="6">
    <source>
        <dbReference type="ARBA" id="ARBA00022942"/>
    </source>
</evidence>
<dbReference type="GO" id="GO:0005634">
    <property type="term" value="C:nucleus"/>
    <property type="evidence" value="ECO:0007669"/>
    <property type="project" value="UniProtKB-SubCell"/>
</dbReference>
<feature type="active site" description="Nucleophile" evidence="9">
    <location>
        <position position="31"/>
    </location>
</feature>
<dbReference type="FunFam" id="3.60.20.10:FF:000010">
    <property type="entry name" value="Proteasome subunit beta type-1"/>
    <property type="match status" value="1"/>
</dbReference>
<dbReference type="AlphaFoldDB" id="A0A7S0J0L1"/>